<organism evidence="5 6">
    <name type="scientific">Lithohypha guttulata</name>
    <dbReference type="NCBI Taxonomy" id="1690604"/>
    <lineage>
        <taxon>Eukaryota</taxon>
        <taxon>Fungi</taxon>
        <taxon>Dikarya</taxon>
        <taxon>Ascomycota</taxon>
        <taxon>Pezizomycotina</taxon>
        <taxon>Eurotiomycetes</taxon>
        <taxon>Chaetothyriomycetidae</taxon>
        <taxon>Chaetothyriales</taxon>
        <taxon>Trichomeriaceae</taxon>
        <taxon>Lithohypha</taxon>
    </lineage>
</organism>
<evidence type="ECO:0000256" key="3">
    <source>
        <dbReference type="ARBA" id="ARBA00024042"/>
    </source>
</evidence>
<evidence type="ECO:0000256" key="1">
    <source>
        <dbReference type="ARBA" id="ARBA00001917"/>
    </source>
</evidence>
<accession>A0ABR0KN76</accession>
<gene>
    <name evidence="5" type="ORF">LTR24_001110</name>
</gene>
<dbReference type="Gene3D" id="3.20.20.70">
    <property type="entry name" value="Aldolase class I"/>
    <property type="match status" value="1"/>
</dbReference>
<evidence type="ECO:0000256" key="2">
    <source>
        <dbReference type="ARBA" id="ARBA00023002"/>
    </source>
</evidence>
<dbReference type="Proteomes" id="UP001345013">
    <property type="component" value="Unassembled WGS sequence"/>
</dbReference>
<dbReference type="EMBL" id="JAVRRG010000008">
    <property type="protein sequence ID" value="KAK5100045.1"/>
    <property type="molecule type" value="Genomic_DNA"/>
</dbReference>
<comment type="similarity">
    <text evidence="3">Belongs to the FMN-dependent alpha-hydroxy acid dehydrogenase family.</text>
</comment>
<comment type="cofactor">
    <cofactor evidence="1">
        <name>FMN</name>
        <dbReference type="ChEBI" id="CHEBI:58210"/>
    </cofactor>
</comment>
<dbReference type="InterPro" id="IPR008259">
    <property type="entry name" value="FMN_hydac_DH_AS"/>
</dbReference>
<evidence type="ECO:0000259" key="4">
    <source>
        <dbReference type="PROSITE" id="PS51349"/>
    </source>
</evidence>
<dbReference type="CDD" id="cd02809">
    <property type="entry name" value="alpha_hydroxyacid_oxid_FMN"/>
    <property type="match status" value="1"/>
</dbReference>
<keyword evidence="6" id="KW-1185">Reference proteome</keyword>
<dbReference type="InterPro" id="IPR037396">
    <property type="entry name" value="FMN_HAD"/>
</dbReference>
<dbReference type="SUPFAM" id="SSF51395">
    <property type="entry name" value="FMN-linked oxidoreductases"/>
    <property type="match status" value="1"/>
</dbReference>
<dbReference type="PANTHER" id="PTHR10578">
    <property type="entry name" value="S -2-HYDROXY-ACID OXIDASE-RELATED"/>
    <property type="match status" value="1"/>
</dbReference>
<keyword evidence="2" id="KW-0560">Oxidoreductase</keyword>
<protein>
    <recommendedName>
        <fullName evidence="4">FMN hydroxy acid dehydrogenase domain-containing protein</fullName>
    </recommendedName>
</protein>
<dbReference type="PROSITE" id="PS00557">
    <property type="entry name" value="FMN_HYDROXY_ACID_DH_1"/>
    <property type="match status" value="1"/>
</dbReference>
<dbReference type="PIRSF" id="PIRSF000138">
    <property type="entry name" value="Al-hdrx_acd_dh"/>
    <property type="match status" value="1"/>
</dbReference>
<dbReference type="InterPro" id="IPR000262">
    <property type="entry name" value="FMN-dep_DH"/>
</dbReference>
<sequence length="366" mass="40407">MANRAVNLDKNVFAIRDLKYEGSKRLPKATRDFYNEGAMDLITLKDNESAYDKFKIRPRVLRNVSKVDMSTSIFDQRISMPFGISPTAMQRLAHPDAMNLPMCLSSYSNTSLEAVRRQGNGNPYMMQMCIVKDRIVTLQLMNRAQAAGYKAMFISVDVPVLGRRLNEMKNDFTLPEDLAFPNILSTGGAEFSPKDEVREDGPQAFDDTLEWEEVIPWLKENAGSMEIWLKGVTSPADVEMAIKYGVDGIIVSNHGGRQLDGMPATIDALAECAPVARGRIQIAVDGGIRRGTDIFKALALGAQYCFIGRIAIWGLAYGGQAGVELALKILQHELQTTMALAGCRSVSEISREHLSVLGQNNLLAKL</sequence>
<reference evidence="5 6" key="1">
    <citation type="submission" date="2023-08" db="EMBL/GenBank/DDBJ databases">
        <title>Black Yeasts Isolated from many extreme environments.</title>
        <authorList>
            <person name="Coleine C."/>
            <person name="Stajich J.E."/>
            <person name="Selbmann L."/>
        </authorList>
    </citation>
    <scope>NUCLEOTIDE SEQUENCE [LARGE SCALE GENOMIC DNA]</scope>
    <source>
        <strain evidence="5 6">CCFEE 5885</strain>
    </source>
</reference>
<dbReference type="PROSITE" id="PS51349">
    <property type="entry name" value="FMN_HYDROXY_ACID_DH_2"/>
    <property type="match status" value="1"/>
</dbReference>
<name>A0ABR0KN76_9EURO</name>
<comment type="caution">
    <text evidence="5">The sequence shown here is derived from an EMBL/GenBank/DDBJ whole genome shotgun (WGS) entry which is preliminary data.</text>
</comment>
<feature type="domain" description="FMN hydroxy acid dehydrogenase" evidence="4">
    <location>
        <begin position="7"/>
        <end position="359"/>
    </location>
</feature>
<dbReference type="InterPro" id="IPR012133">
    <property type="entry name" value="Alpha-hydoxy_acid_DH_FMN"/>
</dbReference>
<dbReference type="InterPro" id="IPR013785">
    <property type="entry name" value="Aldolase_TIM"/>
</dbReference>
<dbReference type="Pfam" id="PF01070">
    <property type="entry name" value="FMN_dh"/>
    <property type="match status" value="1"/>
</dbReference>
<dbReference type="PANTHER" id="PTHR10578:SF149">
    <property type="entry name" value="2-HYDROXYACID OXIDASE 2"/>
    <property type="match status" value="1"/>
</dbReference>
<proteinExistence type="inferred from homology"/>
<evidence type="ECO:0000313" key="5">
    <source>
        <dbReference type="EMBL" id="KAK5100045.1"/>
    </source>
</evidence>
<evidence type="ECO:0000313" key="6">
    <source>
        <dbReference type="Proteomes" id="UP001345013"/>
    </source>
</evidence>